<accession>A0AAN8JL24</accession>
<sequence length="483" mass="55405">MLRCMSTETLRLMGFRFGEIAKLSVNQYNSKHQDEQVKVLLAKIRDRYQSKDGTKKIKKDNVNEAKQTRNKTSKLHVGWLHSNDGSKYVQKRLCDGGGTRELLVCVNEMTFDSLKERMISIFLGHSSKLYEVKIGNFKREIIQSFRDLNNEECSLKTYMTDHGLFASKFRLYLMTTSVMDAEFIESNPSDLKCDILSHVPNSDHVFGTDPTFTEKSKTTSVMDAEIIDSNPPYLKSDILAHVPNSDHVFGTDPTFTEKSKTTSVMDADFIESNPPELKSDILDHVPNSNAMFTENPLSTQEPVDILQNSDPEMNLDNNRSKTHNLSIEHLSCDRPIDVTFVKYYQPEHDTEIILRQSCFSREECYKLTTGILHHDQKLEEYNPFDDNYELRTITVGNELLLSEECQDDRTLRYLLKPKIDAHNTNSLIAYHPKDVCGFFETELIIGVILVEKQSVAHYTWYRNNKIYAGGVGLACIWVYEPGT</sequence>
<comment type="caution">
    <text evidence="1">The sequence shown here is derived from an EMBL/GenBank/DDBJ whole genome shotgun (WGS) entry which is preliminary data.</text>
</comment>
<dbReference type="EMBL" id="JAZGQO010000008">
    <property type="protein sequence ID" value="KAK6178690.1"/>
    <property type="molecule type" value="Genomic_DNA"/>
</dbReference>
<dbReference type="Proteomes" id="UP001347796">
    <property type="component" value="Unassembled WGS sequence"/>
</dbReference>
<gene>
    <name evidence="1" type="ORF">SNE40_011216</name>
</gene>
<reference evidence="1 2" key="1">
    <citation type="submission" date="2024-01" db="EMBL/GenBank/DDBJ databases">
        <title>The genome of the rayed Mediterranean limpet Patella caerulea (Linnaeus, 1758).</title>
        <authorList>
            <person name="Anh-Thu Weber A."/>
            <person name="Halstead-Nussloch G."/>
        </authorList>
    </citation>
    <scope>NUCLEOTIDE SEQUENCE [LARGE SCALE GENOMIC DNA]</scope>
    <source>
        <strain evidence="1">AATW-2023a</strain>
        <tissue evidence="1">Whole specimen</tissue>
    </source>
</reference>
<keyword evidence="2" id="KW-1185">Reference proteome</keyword>
<evidence type="ECO:0000313" key="2">
    <source>
        <dbReference type="Proteomes" id="UP001347796"/>
    </source>
</evidence>
<protein>
    <submittedName>
        <fullName evidence="1">Uncharacterized protein</fullName>
    </submittedName>
</protein>
<name>A0AAN8JL24_PATCE</name>
<proteinExistence type="predicted"/>
<dbReference type="AlphaFoldDB" id="A0AAN8JL24"/>
<organism evidence="1 2">
    <name type="scientific">Patella caerulea</name>
    <name type="common">Rayed Mediterranean limpet</name>
    <dbReference type="NCBI Taxonomy" id="87958"/>
    <lineage>
        <taxon>Eukaryota</taxon>
        <taxon>Metazoa</taxon>
        <taxon>Spiralia</taxon>
        <taxon>Lophotrochozoa</taxon>
        <taxon>Mollusca</taxon>
        <taxon>Gastropoda</taxon>
        <taxon>Patellogastropoda</taxon>
        <taxon>Patelloidea</taxon>
        <taxon>Patellidae</taxon>
        <taxon>Patella</taxon>
    </lineage>
</organism>
<evidence type="ECO:0000313" key="1">
    <source>
        <dbReference type="EMBL" id="KAK6178690.1"/>
    </source>
</evidence>